<keyword evidence="4" id="KW-1185">Reference proteome</keyword>
<dbReference type="Gene3D" id="2.160.20.10">
    <property type="entry name" value="Single-stranded right-handed beta-helix, Pectin lyase-like"/>
    <property type="match status" value="1"/>
</dbReference>
<evidence type="ECO:0008006" key="5">
    <source>
        <dbReference type="Google" id="ProtNLM"/>
    </source>
</evidence>
<feature type="compositionally biased region" description="Low complexity" evidence="1">
    <location>
        <begin position="78"/>
        <end position="94"/>
    </location>
</feature>
<dbReference type="AlphaFoldDB" id="A0A1I1TIN3"/>
<name>A0A1I1TIN3_9BACT</name>
<dbReference type="Proteomes" id="UP000199400">
    <property type="component" value="Unassembled WGS sequence"/>
</dbReference>
<reference evidence="4" key="1">
    <citation type="submission" date="2016-10" db="EMBL/GenBank/DDBJ databases">
        <authorList>
            <person name="Varghese N."/>
            <person name="Submissions S."/>
        </authorList>
    </citation>
    <scope>NUCLEOTIDE SEQUENCE [LARGE SCALE GENOMIC DNA]</scope>
    <source>
        <strain evidence="4">ATCC 25963</strain>
    </source>
</reference>
<gene>
    <name evidence="3" type="ORF">SAMN02745121_00734</name>
</gene>
<protein>
    <recommendedName>
        <fullName evidence="5">Right handed beta helix region</fullName>
    </recommendedName>
</protein>
<dbReference type="PROSITE" id="PS51257">
    <property type="entry name" value="PROKAR_LIPOPROTEIN"/>
    <property type="match status" value="1"/>
</dbReference>
<dbReference type="EMBL" id="FOMX01000002">
    <property type="protein sequence ID" value="SFD58385.1"/>
    <property type="molecule type" value="Genomic_DNA"/>
</dbReference>
<dbReference type="InterPro" id="IPR011050">
    <property type="entry name" value="Pectin_lyase_fold/virulence"/>
</dbReference>
<organism evidence="3 4">
    <name type="scientific">Nannocystis exedens</name>
    <dbReference type="NCBI Taxonomy" id="54"/>
    <lineage>
        <taxon>Bacteria</taxon>
        <taxon>Pseudomonadati</taxon>
        <taxon>Myxococcota</taxon>
        <taxon>Polyangia</taxon>
        <taxon>Nannocystales</taxon>
        <taxon>Nannocystaceae</taxon>
        <taxon>Nannocystis</taxon>
    </lineage>
</organism>
<feature type="signal peptide" evidence="2">
    <location>
        <begin position="1"/>
        <end position="21"/>
    </location>
</feature>
<feature type="region of interest" description="Disordered" evidence="1">
    <location>
        <begin position="78"/>
        <end position="102"/>
    </location>
</feature>
<feature type="region of interest" description="Disordered" evidence="1">
    <location>
        <begin position="490"/>
        <end position="521"/>
    </location>
</feature>
<evidence type="ECO:0000313" key="3">
    <source>
        <dbReference type="EMBL" id="SFD58385.1"/>
    </source>
</evidence>
<feature type="chain" id="PRO_5011554985" description="Right handed beta helix region" evidence="2">
    <location>
        <begin position="22"/>
        <end position="521"/>
    </location>
</feature>
<sequence length="521" mass="52022">MRLSPAHVALWLGFGVSLGVACTGPTATTTEGDDTTTGDTECLVGSVGCQCTPGGTCDGNLVCASKICVPLDDTSTGVTTTDTDTGQPTAGTDTSAGECEPANGQPNAVCGSDEPYCSTLGECVPCSGIASCAAVDPATPACDAVSGLCVACTEDDTSGCTGTTPVCHPETQTCHACTSHDECSGAACDIATGACFPADGALWVDGAGDCDDAASGSEAEPLCTIAEALSRVVAADPQAILVRPAVYDGALVVPESSVVAIVRAGAGAVEILGNGDATLGLGNQARVYLDGLELRGNDVGSGVVCDGGELWIDRSLIRQHHVSGVSAVGCDVQVRASALNKNLGEGLFVSGGAVRLENTFITENGDKANADNPRGGLALAGGATATLVYVTLVGNNAYTGGGLSVECEPDPGVESVSLRNSIAFNAVGYSTFNCEGVEVVSHTAYSAATDEPDDDNLGVATAEVPMLVGADAAIPGVYRPVPGTKLDGVAMFEGGDPDVDFEGDPRPTDEPSFPGADQPPP</sequence>
<proteinExistence type="predicted"/>
<dbReference type="STRING" id="54.SAMN02745121_00734"/>
<evidence type="ECO:0000313" key="4">
    <source>
        <dbReference type="Proteomes" id="UP000199400"/>
    </source>
</evidence>
<accession>A0A1I1TIN3</accession>
<keyword evidence="2" id="KW-0732">Signal</keyword>
<evidence type="ECO:0000256" key="1">
    <source>
        <dbReference type="SAM" id="MobiDB-lite"/>
    </source>
</evidence>
<evidence type="ECO:0000256" key="2">
    <source>
        <dbReference type="SAM" id="SignalP"/>
    </source>
</evidence>
<dbReference type="SUPFAM" id="SSF51126">
    <property type="entry name" value="Pectin lyase-like"/>
    <property type="match status" value="1"/>
</dbReference>
<dbReference type="InterPro" id="IPR012334">
    <property type="entry name" value="Pectin_lyas_fold"/>
</dbReference>